<feature type="compositionally biased region" description="Polar residues" evidence="1">
    <location>
        <begin position="916"/>
        <end position="925"/>
    </location>
</feature>
<feature type="domain" description="Cell morphogenesis central region" evidence="3">
    <location>
        <begin position="193"/>
        <end position="310"/>
    </location>
</feature>
<feature type="compositionally biased region" description="Polar residues" evidence="1">
    <location>
        <begin position="369"/>
        <end position="385"/>
    </location>
</feature>
<dbReference type="GO" id="GO:0005938">
    <property type="term" value="C:cell cortex"/>
    <property type="evidence" value="ECO:0007669"/>
    <property type="project" value="TreeGrafter"/>
</dbReference>
<dbReference type="GO" id="GO:0000902">
    <property type="term" value="P:cell morphogenesis"/>
    <property type="evidence" value="ECO:0007669"/>
    <property type="project" value="InterPro"/>
</dbReference>
<feature type="domain" description="Cell morphogenesis protein C-terminal" evidence="2">
    <location>
        <begin position="454"/>
        <end position="706"/>
    </location>
</feature>
<keyword evidence="6" id="KW-1185">Reference proteome</keyword>
<dbReference type="InterPro" id="IPR039867">
    <property type="entry name" value="Furry/Tao3/Mor2"/>
</dbReference>
<dbReference type="GO" id="GO:0030427">
    <property type="term" value="C:site of polarized growth"/>
    <property type="evidence" value="ECO:0007669"/>
    <property type="project" value="TreeGrafter"/>
</dbReference>
<evidence type="ECO:0000256" key="1">
    <source>
        <dbReference type="SAM" id="MobiDB-lite"/>
    </source>
</evidence>
<organism evidence="5 6">
    <name type="scientific">Myotis brandtii</name>
    <name type="common">Brandt's bat</name>
    <dbReference type="NCBI Taxonomy" id="109478"/>
    <lineage>
        <taxon>Eukaryota</taxon>
        <taxon>Metazoa</taxon>
        <taxon>Chordata</taxon>
        <taxon>Craniata</taxon>
        <taxon>Vertebrata</taxon>
        <taxon>Euteleostomi</taxon>
        <taxon>Mammalia</taxon>
        <taxon>Eutheria</taxon>
        <taxon>Laurasiatheria</taxon>
        <taxon>Chiroptera</taxon>
        <taxon>Yangochiroptera</taxon>
        <taxon>Vespertilionidae</taxon>
        <taxon>Myotis</taxon>
    </lineage>
</organism>
<evidence type="ECO:0000313" key="5">
    <source>
        <dbReference type="EMBL" id="EPQ07396.1"/>
    </source>
</evidence>
<feature type="region of interest" description="Disordered" evidence="1">
    <location>
        <begin position="349"/>
        <end position="393"/>
    </location>
</feature>
<dbReference type="InterPro" id="IPR045842">
    <property type="entry name" value="Fry_C"/>
</dbReference>
<dbReference type="eggNOG" id="KOG1825">
    <property type="taxonomic scope" value="Eukaryota"/>
</dbReference>
<dbReference type="Proteomes" id="UP000052978">
    <property type="component" value="Unassembled WGS sequence"/>
</dbReference>
<dbReference type="Pfam" id="PF19421">
    <property type="entry name" value="Fry_C"/>
    <property type="match status" value="2"/>
</dbReference>
<reference evidence="5 6" key="1">
    <citation type="journal article" date="2013" name="Nat. Commun.">
        <title>Genome analysis reveals insights into physiology and longevity of the Brandt's bat Myotis brandtii.</title>
        <authorList>
            <person name="Seim I."/>
            <person name="Fang X."/>
            <person name="Xiong Z."/>
            <person name="Lobanov A.V."/>
            <person name="Huang Z."/>
            <person name="Ma S."/>
            <person name="Feng Y."/>
            <person name="Turanov A.A."/>
            <person name="Zhu Y."/>
            <person name="Lenz T.L."/>
            <person name="Gerashchenko M.V."/>
            <person name="Fan D."/>
            <person name="Hee Yim S."/>
            <person name="Yao X."/>
            <person name="Jordan D."/>
            <person name="Xiong Y."/>
            <person name="Ma Y."/>
            <person name="Lyapunov A.N."/>
            <person name="Chen G."/>
            <person name="Kulakova O.I."/>
            <person name="Sun Y."/>
            <person name="Lee S.G."/>
            <person name="Bronson R.T."/>
            <person name="Moskalev A.A."/>
            <person name="Sunyaev S.R."/>
            <person name="Zhang G."/>
            <person name="Krogh A."/>
            <person name="Wang J."/>
            <person name="Gladyshev V.N."/>
        </authorList>
    </citation>
    <scope>NUCLEOTIDE SEQUENCE [LARGE SCALE GENOMIC DNA]</scope>
</reference>
<feature type="non-terminal residue" evidence="5">
    <location>
        <position position="1"/>
    </location>
</feature>
<feature type="compositionally biased region" description="Low complexity" evidence="1">
    <location>
        <begin position="349"/>
        <end position="368"/>
    </location>
</feature>
<feature type="compositionally biased region" description="Acidic residues" evidence="1">
    <location>
        <begin position="930"/>
        <end position="940"/>
    </location>
</feature>
<dbReference type="InterPro" id="IPR029473">
    <property type="entry name" value="MOR2-PAG1_mid"/>
</dbReference>
<gene>
    <name evidence="5" type="ORF">D623_10002451</name>
</gene>
<sequence>DDPISPYLGWLLTITETKQPQPLPMPSTGGCWAPLVDYLPETITPRGPLHRCNIAVIFMTEMVVDHSVREDWALHLPLLLHAVFLGLDHYRPEVFEHSKNLLLHLLIALSCNSNFHAIASVLLQTREMGETKTLTVQPAYQPEYLYTGGFDFLREDQSSPVPDSGLSSSSTSSSISLGGSSGNLPQMSQEVEDVDTTAETDEKANKLIEFLTTRAFGPLWCHEDITPKNQNSKSAEQLTNFLRHVLSVFKDSKSGFRLEQHLSEVALQTALASSSRHYACRSFQIFRAIKQPLSAHALSDLLSRLVEVIGEHGDEIQGYVMEALLTLESAVDNLSDCLKNSDLLTVLSRSSSPDLSSSSKLTASRKSTGQLNVNPGTSSGNTATAERSRHQRSFSVPKKFGVIDRSSDPPRSATLDRIQACTQQGLSSKTRSSSSLKDSLTDPSHINHPTNLLATIFWVTVALMESDFEFEYLMALRLLNRLLAHMPLDKAENREKLEKLQAQLKWSDFSGLQQLLLKGFTSLTTTDLTQQLFSLLTPVSKVSMVDSSQAIGFPLNVLCLLPQLIQHFENPNQFCKDIANRIAQVCLEEKNPKLSNLAHVMTLYKTHSYTRDCATWVNVVCRYLHEAYADITLNMVTYLAELLEKGLPSMQQPLLQVIYSLLSYMDLSVVPVKQFNVEVLKTIEKYVQSVHWREALNILKLVVSRSASLILPSYQHSDLSKIEIHRVWTSASKELPGKTLDFHFDISETPIIGRRYDELQNSSGRDGKPRTVAVTRSTSSTSSGSNSNVLVPVSWKRPQYSQKRTKEKLVHVLSLCGQEVGLSKNPSVIFSSCGDLDLLEHQTSLVSSEDGAREPENMDDTNSEQQFRVFRDFDFLDVELEDGEGESMDNFNWGVRRRSLDSLDKCDMQLLEEHQLSGSSPSLNKMNHEDSDESSEEEDLTTSQILEHSDLIMNLSPSEEVNPVESLTSACDMTPADSHSFSTRMASFDSSLPDMNSLQISEGSKAEAVQEEEETTIHEDDLSTSINELPATFECSDSFSLDMTEAEEKSNQTLDQFTLARNIQKRFCFLTCDAASYLGDNLRGIGSKFVSSSQMLTSCSECPTLFVDAETLLSCGLLDKLKFSVLELQEYLDTYNNRKEATLSWLANCKATFAGGSRDGVITCQPGDSEEKQLELCQRLYKLHFQLLLLFQSYCKLIGQVHEVSSMPELLNMSRELSDLKKNLKEATAAIAADPLYIEGVWSEPTFTSTEAAIQSMLDCLKNNELGKALHQIRECRSLWPNDIFGSSSDDEVQTLLNIYFRHQTLGQTGTYALVGSNQSLTEICTKLMELNMEIRDMIRRAQSYRVLTAFLPDSSVSGTSL</sequence>
<feature type="domain" description="Protein furry C-terminal" evidence="4">
    <location>
        <begin position="731"/>
        <end position="1058"/>
    </location>
</feature>
<evidence type="ECO:0000259" key="2">
    <source>
        <dbReference type="Pfam" id="PF14225"/>
    </source>
</evidence>
<feature type="region of interest" description="Disordered" evidence="1">
    <location>
        <begin position="157"/>
        <end position="198"/>
    </location>
</feature>
<feature type="domain" description="Protein furry C-terminal" evidence="4">
    <location>
        <begin position="1059"/>
        <end position="1362"/>
    </location>
</feature>
<proteinExistence type="predicted"/>
<evidence type="ECO:0000259" key="4">
    <source>
        <dbReference type="Pfam" id="PF19421"/>
    </source>
</evidence>
<evidence type="ECO:0000313" key="6">
    <source>
        <dbReference type="Proteomes" id="UP000052978"/>
    </source>
</evidence>
<feature type="compositionally biased region" description="Low complexity" evidence="1">
    <location>
        <begin position="777"/>
        <end position="788"/>
    </location>
</feature>
<feature type="compositionally biased region" description="Low complexity" evidence="1">
    <location>
        <begin position="158"/>
        <end position="185"/>
    </location>
</feature>
<feature type="region of interest" description="Disordered" evidence="1">
    <location>
        <begin position="914"/>
        <end position="940"/>
    </location>
</feature>
<name>S7MSQ4_MYOBR</name>
<protein>
    <submittedName>
        <fullName evidence="5">Protein furry like protein</fullName>
    </submittedName>
</protein>
<accession>S7MSQ4</accession>
<dbReference type="PANTHER" id="PTHR12295">
    <property type="entry name" value="FURRY-RELATED"/>
    <property type="match status" value="1"/>
</dbReference>
<dbReference type="Pfam" id="PF14228">
    <property type="entry name" value="MOR2-PAG1_mid"/>
    <property type="match status" value="2"/>
</dbReference>
<evidence type="ECO:0000259" key="3">
    <source>
        <dbReference type="Pfam" id="PF14228"/>
    </source>
</evidence>
<dbReference type="PANTHER" id="PTHR12295:SF29">
    <property type="entry name" value="PROTEIN FURRY HOMOLOG"/>
    <property type="match status" value="1"/>
</dbReference>
<dbReference type="Pfam" id="PF14225">
    <property type="entry name" value="MOR2-PAG1_C"/>
    <property type="match status" value="1"/>
</dbReference>
<feature type="compositionally biased region" description="Low complexity" evidence="1">
    <location>
        <begin position="427"/>
        <end position="444"/>
    </location>
</feature>
<dbReference type="InterPro" id="IPR025481">
    <property type="entry name" value="Cell_Morphogen_C"/>
</dbReference>
<feature type="region of interest" description="Disordered" evidence="1">
    <location>
        <begin position="758"/>
        <end position="788"/>
    </location>
</feature>
<feature type="region of interest" description="Disordered" evidence="1">
    <location>
        <begin position="423"/>
        <end position="444"/>
    </location>
</feature>
<feature type="domain" description="Cell morphogenesis central region" evidence="3">
    <location>
        <begin position="49"/>
        <end position="110"/>
    </location>
</feature>
<dbReference type="EMBL" id="KE162187">
    <property type="protein sequence ID" value="EPQ07396.1"/>
    <property type="molecule type" value="Genomic_DNA"/>
</dbReference>
<dbReference type="GO" id="GO:0031175">
    <property type="term" value="P:neuron projection development"/>
    <property type="evidence" value="ECO:0007669"/>
    <property type="project" value="TreeGrafter"/>
</dbReference>